<dbReference type="Pfam" id="PF07690">
    <property type="entry name" value="MFS_1"/>
    <property type="match status" value="1"/>
</dbReference>
<evidence type="ECO:0000256" key="6">
    <source>
        <dbReference type="SAM" id="Phobius"/>
    </source>
</evidence>
<keyword evidence="4 6" id="KW-1133">Transmembrane helix</keyword>
<name>A0ABU4CLQ0_RHOJO</name>
<feature type="transmembrane region" description="Helical" evidence="6">
    <location>
        <begin position="284"/>
        <end position="305"/>
    </location>
</feature>
<evidence type="ECO:0000256" key="2">
    <source>
        <dbReference type="ARBA" id="ARBA00022448"/>
    </source>
</evidence>
<dbReference type="PROSITE" id="PS50850">
    <property type="entry name" value="MFS"/>
    <property type="match status" value="1"/>
</dbReference>
<dbReference type="EMBL" id="JAWLKA010000019">
    <property type="protein sequence ID" value="MDV6284491.1"/>
    <property type="molecule type" value="Genomic_DNA"/>
</dbReference>
<dbReference type="Proteomes" id="UP001185737">
    <property type="component" value="Unassembled WGS sequence"/>
</dbReference>
<feature type="transmembrane region" description="Helical" evidence="6">
    <location>
        <begin position="59"/>
        <end position="79"/>
    </location>
</feature>
<feature type="transmembrane region" description="Helical" evidence="6">
    <location>
        <begin position="153"/>
        <end position="174"/>
    </location>
</feature>
<accession>A0ABU4CLQ0</accession>
<keyword evidence="3 6" id="KW-0812">Transmembrane</keyword>
<dbReference type="InterPro" id="IPR020846">
    <property type="entry name" value="MFS_dom"/>
</dbReference>
<protein>
    <submittedName>
        <fullName evidence="8">MFS transporter</fullName>
    </submittedName>
</protein>
<proteinExistence type="predicted"/>
<organism evidence="8 9">
    <name type="scientific">Rhodococcus jostii</name>
    <dbReference type="NCBI Taxonomy" id="132919"/>
    <lineage>
        <taxon>Bacteria</taxon>
        <taxon>Bacillati</taxon>
        <taxon>Actinomycetota</taxon>
        <taxon>Actinomycetes</taxon>
        <taxon>Mycobacteriales</taxon>
        <taxon>Nocardiaceae</taxon>
        <taxon>Rhodococcus</taxon>
    </lineage>
</organism>
<feature type="transmembrane region" description="Helical" evidence="6">
    <location>
        <begin position="22"/>
        <end position="39"/>
    </location>
</feature>
<dbReference type="SUPFAM" id="SSF103473">
    <property type="entry name" value="MFS general substrate transporter"/>
    <property type="match status" value="1"/>
</dbReference>
<dbReference type="PANTHER" id="PTHR43791:SF36">
    <property type="entry name" value="TRANSPORTER, PUTATIVE (AFU_ORTHOLOGUE AFUA_6G08340)-RELATED"/>
    <property type="match status" value="1"/>
</dbReference>
<evidence type="ECO:0000259" key="7">
    <source>
        <dbReference type="PROSITE" id="PS50850"/>
    </source>
</evidence>
<feature type="transmembrane region" description="Helical" evidence="6">
    <location>
        <begin position="372"/>
        <end position="395"/>
    </location>
</feature>
<feature type="domain" description="Major facilitator superfamily (MFS) profile" evidence="7">
    <location>
        <begin position="26"/>
        <end position="431"/>
    </location>
</feature>
<dbReference type="RefSeq" id="WP_317570343.1">
    <property type="nucleotide sequence ID" value="NZ_JAWLKA010000019.1"/>
</dbReference>
<feature type="transmembrane region" description="Helical" evidence="6">
    <location>
        <begin position="341"/>
        <end position="360"/>
    </location>
</feature>
<dbReference type="PANTHER" id="PTHR43791">
    <property type="entry name" value="PERMEASE-RELATED"/>
    <property type="match status" value="1"/>
</dbReference>
<gene>
    <name evidence="8" type="ORF">R3Q59_28770</name>
</gene>
<keyword evidence="5 6" id="KW-0472">Membrane</keyword>
<keyword evidence="2" id="KW-0813">Transport</keyword>
<evidence type="ECO:0000256" key="1">
    <source>
        <dbReference type="ARBA" id="ARBA00004651"/>
    </source>
</evidence>
<feature type="transmembrane region" description="Helical" evidence="6">
    <location>
        <begin position="317"/>
        <end position="335"/>
    </location>
</feature>
<evidence type="ECO:0000256" key="4">
    <source>
        <dbReference type="ARBA" id="ARBA00022989"/>
    </source>
</evidence>
<reference evidence="8 9" key="1">
    <citation type="submission" date="2023-10" db="EMBL/GenBank/DDBJ databases">
        <title>Development of a sustainable strategy for remediation of hydrocarbon-contaminated territories based on the waste exchange concept.</title>
        <authorList>
            <person name="Krivoruchko A."/>
        </authorList>
    </citation>
    <scope>NUCLEOTIDE SEQUENCE [LARGE SCALE GENOMIC DNA]</scope>
    <source>
        <strain evidence="8 9">IEGM 60</strain>
    </source>
</reference>
<evidence type="ECO:0000256" key="5">
    <source>
        <dbReference type="ARBA" id="ARBA00023136"/>
    </source>
</evidence>
<feature type="transmembrane region" description="Helical" evidence="6">
    <location>
        <begin position="117"/>
        <end position="141"/>
    </location>
</feature>
<feature type="transmembrane region" description="Helical" evidence="6">
    <location>
        <begin position="407"/>
        <end position="425"/>
    </location>
</feature>
<keyword evidence="9" id="KW-1185">Reference proteome</keyword>
<dbReference type="Gene3D" id="1.20.1250.20">
    <property type="entry name" value="MFS general substrate transporter like domains"/>
    <property type="match status" value="2"/>
</dbReference>
<feature type="transmembrane region" description="Helical" evidence="6">
    <location>
        <begin position="186"/>
        <end position="204"/>
    </location>
</feature>
<dbReference type="CDD" id="cd17319">
    <property type="entry name" value="MFS_ExuT_GudP_like"/>
    <property type="match status" value="1"/>
</dbReference>
<evidence type="ECO:0000256" key="3">
    <source>
        <dbReference type="ARBA" id="ARBA00022692"/>
    </source>
</evidence>
<feature type="transmembrane region" description="Helical" evidence="6">
    <location>
        <begin position="91"/>
        <end position="111"/>
    </location>
</feature>
<comment type="caution">
    <text evidence="8">The sequence shown here is derived from an EMBL/GenBank/DDBJ whole genome shotgun (WGS) entry which is preliminary data.</text>
</comment>
<feature type="transmembrane region" description="Helical" evidence="6">
    <location>
        <begin position="250"/>
        <end position="272"/>
    </location>
</feature>
<evidence type="ECO:0000313" key="9">
    <source>
        <dbReference type="Proteomes" id="UP001185737"/>
    </source>
</evidence>
<sequence>MTNPLITADPDIDMEARIYKKMLLRVIPIIMLGMFISYIDRANIGVLAGPMSKDLGLTAATFGLAAGLFYIGYCFFEIPSNMALSKFGARVWLARIMVTWGIATMFMGLVQNETTLYIVRIMLGIAEAGFSPGALLFLAFWCTPRMLPRTYSMLNLAVPIALAVGSVLTSALLSLDGLFGVAGWRWAFLLEGIPAIVLGIYIFFRLPDGPSNAKWLDASETEYLAKAAAQSPDSAGHEISQLWAVLRRPAAWVFTVLYFCMTIGYWTIAYFLPTIVRDQFDLGAAGAGFVSAIPWLFAAVVMIFVSKNVSRTGERTWHMTLLQLAGALGLAVAALSGNPYLALVGISLAAAGFFGSLPTFNSMPAQLFTGGLAAVALAMINGLASLSGLVGPYFFGLLKDTTGSTSTGLLIMAGFFVAAAILAFTMSRWTDKITGGLLHVHIIEDAEPVAVPTKS</sequence>
<dbReference type="InterPro" id="IPR011701">
    <property type="entry name" value="MFS"/>
</dbReference>
<evidence type="ECO:0000313" key="8">
    <source>
        <dbReference type="EMBL" id="MDV6284491.1"/>
    </source>
</evidence>
<comment type="subcellular location">
    <subcellularLocation>
        <location evidence="1">Cell membrane</location>
        <topology evidence="1">Multi-pass membrane protein</topology>
    </subcellularLocation>
</comment>
<dbReference type="InterPro" id="IPR036259">
    <property type="entry name" value="MFS_trans_sf"/>
</dbReference>